<keyword evidence="2" id="KW-1185">Reference proteome</keyword>
<dbReference type="InterPro" id="IPR050509">
    <property type="entry name" value="CoA-transferase_III"/>
</dbReference>
<name>A0A2I2KMS3_9ACTN</name>
<dbReference type="InterPro" id="IPR023606">
    <property type="entry name" value="CoA-Trfase_III_dom_1_sf"/>
</dbReference>
<evidence type="ECO:0000313" key="2">
    <source>
        <dbReference type="Proteomes" id="UP000234331"/>
    </source>
</evidence>
<dbReference type="EMBL" id="FZMO01000071">
    <property type="protein sequence ID" value="SNQ46949.1"/>
    <property type="molecule type" value="Genomic_DNA"/>
</dbReference>
<accession>A0A2I2KMS3</accession>
<dbReference type="Gene3D" id="3.30.1540.10">
    <property type="entry name" value="formyl-coa transferase, domain 3"/>
    <property type="match status" value="1"/>
</dbReference>
<dbReference type="Pfam" id="PF02515">
    <property type="entry name" value="CoA_transf_3"/>
    <property type="match status" value="1"/>
</dbReference>
<dbReference type="Proteomes" id="UP000234331">
    <property type="component" value="Unassembled WGS sequence"/>
</dbReference>
<dbReference type="AlphaFoldDB" id="A0A2I2KMS3"/>
<organism evidence="1 2">
    <name type="scientific">Frankia canadensis</name>
    <dbReference type="NCBI Taxonomy" id="1836972"/>
    <lineage>
        <taxon>Bacteria</taxon>
        <taxon>Bacillati</taxon>
        <taxon>Actinomycetota</taxon>
        <taxon>Actinomycetes</taxon>
        <taxon>Frankiales</taxon>
        <taxon>Frankiaceae</taxon>
        <taxon>Frankia</taxon>
    </lineage>
</organism>
<dbReference type="PANTHER" id="PTHR48228:SF4">
    <property type="entry name" value="BLR3030 PROTEIN"/>
    <property type="match status" value="1"/>
</dbReference>
<dbReference type="Gene3D" id="3.40.50.10540">
    <property type="entry name" value="Crotonobetainyl-coa:carnitine coa-transferase, domain 1"/>
    <property type="match status" value="2"/>
</dbReference>
<dbReference type="InterPro" id="IPR003673">
    <property type="entry name" value="CoA-Trfase_fam_III"/>
</dbReference>
<dbReference type="SUPFAM" id="SSF89796">
    <property type="entry name" value="CoA-transferase family III (CaiB/BaiF)"/>
    <property type="match status" value="2"/>
</dbReference>
<proteinExistence type="predicted"/>
<protein>
    <submittedName>
        <fullName evidence="1">Putative acyl-CoA transferase/carnitine dehydratase</fullName>
    </submittedName>
</protein>
<evidence type="ECO:0000313" key="1">
    <source>
        <dbReference type="EMBL" id="SNQ46949.1"/>
    </source>
</evidence>
<dbReference type="PANTHER" id="PTHR48228">
    <property type="entry name" value="SUCCINYL-COA--D-CITRAMALATE COA-TRANSFERASE"/>
    <property type="match status" value="1"/>
</dbReference>
<gene>
    <name evidence="1" type="ORF">FRACA_1620014</name>
</gene>
<dbReference type="GO" id="GO:0016740">
    <property type="term" value="F:transferase activity"/>
    <property type="evidence" value="ECO:0007669"/>
    <property type="project" value="UniProtKB-KW"/>
</dbReference>
<reference evidence="1 2" key="1">
    <citation type="submission" date="2017-06" db="EMBL/GenBank/DDBJ databases">
        <authorList>
            <person name="Kim H.J."/>
            <person name="Triplett B.A."/>
        </authorList>
    </citation>
    <scope>NUCLEOTIDE SEQUENCE [LARGE SCALE GENOMIC DNA]</scope>
    <source>
        <strain evidence="1">FRACA_ARgP5</strain>
    </source>
</reference>
<sequence>MRTFRDPGGEMTQATGIVEQVASVVGEPAVADRLAVSGPPDVLPSLFQVTTLAGASIAAAAVGAGRLLSARTGQGAADLALDTRHAAAVFRSERHLRVDGRPPADPGDPISGYYPTADGRWIQLHCGFPHHRNGLLDLLGAPNDRAGVARVIHRLDAAPLETELQAMGLCASMARSEHEWSAHRQGRALAELPLVEITRLDDTSPWPPRPLRPHDGPAAGVRVLDLTRVVAGPIAGRTLAGYGADVLRVGAAHLPELPTPLVDTGFGKRNAFLNLRVAADARRLRELIATADVVLQAYRPSALDRLGFGPDAVARLRPGIVYATVSAYGRRGPWSGLRGFDSLVQTASGIALAGARAAGSPEPLPLPAQALDHATGYLAAYGVLDALTRRATEGGSWHVRVSLARTGRWLQELGHHDTLGHPDLAADDVAPYRETAASGFGLLSYIRPAGTVAGVAPRWNSPPARLGTSDPVWLNPAH</sequence>
<dbReference type="InterPro" id="IPR044855">
    <property type="entry name" value="CoA-Trfase_III_dom3_sf"/>
</dbReference>
<keyword evidence="1" id="KW-0808">Transferase</keyword>